<reference evidence="5" key="2">
    <citation type="submission" date="2025-08" db="UniProtKB">
        <authorList>
            <consortium name="RefSeq"/>
        </authorList>
    </citation>
    <scope>IDENTIFICATION</scope>
</reference>
<sequence length="337" mass="38673">MTSQARSRKDLASSPHPGPVSFTQPGLSLDYRRSRQIGKTTRSAFCGSVILERISPAWHLVLNREENGSRKSPSAEKEEMATMLQKHLAREYPPFENLAMYEGRFVQVTKKGKPVDIHSKASEAIIGIASDDMKLPLPNMMFIARPVVKRLSRGPPKEELILTRLIPLRSVRLSIHDREKQIIKIHLINGQSYYLMLHPCTEERDEEFERWRKLIHLLCHPPACNVQPRPVSLTEIDNVSIHVPSSDEEAEELLSYKDQKEETNHVQKKKEKNHQEQAYKTAQEQQVDGKNGVSVKRLEYQWGGPLKKSARISDFRAAWKTRRHPFGSKTTLSSKEM</sequence>
<keyword evidence="4" id="KW-1185">Reference proteome</keyword>
<evidence type="ECO:0000256" key="2">
    <source>
        <dbReference type="SAM" id="MobiDB-lite"/>
    </source>
</evidence>
<evidence type="ECO:0000259" key="3">
    <source>
        <dbReference type="Pfam" id="PF12480"/>
    </source>
</evidence>
<feature type="compositionally biased region" description="Polar residues" evidence="2">
    <location>
        <begin position="276"/>
        <end position="288"/>
    </location>
</feature>
<evidence type="ECO:0000313" key="5">
    <source>
        <dbReference type="RefSeq" id="XP_072842926.1"/>
    </source>
</evidence>
<comment type="similarity">
    <text evidence="1">Belongs to the GARIN family.</text>
</comment>
<proteinExistence type="inferred from homology"/>
<organism evidence="4 5">
    <name type="scientific">Pogona vitticeps</name>
    <name type="common">central bearded dragon</name>
    <dbReference type="NCBI Taxonomy" id="103695"/>
    <lineage>
        <taxon>Eukaryota</taxon>
        <taxon>Metazoa</taxon>
        <taxon>Chordata</taxon>
        <taxon>Craniata</taxon>
        <taxon>Vertebrata</taxon>
        <taxon>Euteleostomi</taxon>
        <taxon>Lepidosauria</taxon>
        <taxon>Squamata</taxon>
        <taxon>Bifurcata</taxon>
        <taxon>Unidentata</taxon>
        <taxon>Episquamata</taxon>
        <taxon>Toxicofera</taxon>
        <taxon>Iguania</taxon>
        <taxon>Acrodonta</taxon>
        <taxon>Agamidae</taxon>
        <taxon>Amphibolurinae</taxon>
        <taxon>Pogona</taxon>
    </lineage>
</organism>
<feature type="domain" description="Golgi associated RAB2 interactor protein-like Rab2B-binding" evidence="3">
    <location>
        <begin position="159"/>
        <end position="222"/>
    </location>
</feature>
<evidence type="ECO:0000256" key="1">
    <source>
        <dbReference type="ARBA" id="ARBA00038379"/>
    </source>
</evidence>
<evidence type="ECO:0000313" key="4">
    <source>
        <dbReference type="Proteomes" id="UP001652642"/>
    </source>
</evidence>
<gene>
    <name evidence="5" type="primary">LOC140703275</name>
</gene>
<dbReference type="InterPro" id="IPR022168">
    <property type="entry name" value="GARIL-like_Rab2B-bd"/>
</dbReference>
<reference evidence="4" key="1">
    <citation type="submission" date="2025-05" db="UniProtKB">
        <authorList>
            <consortium name="RefSeq"/>
        </authorList>
    </citation>
    <scope>NUCLEOTIDE SEQUENCE [LARGE SCALE GENOMIC DNA]</scope>
</reference>
<dbReference type="GeneID" id="140703275"/>
<feature type="region of interest" description="Disordered" evidence="2">
    <location>
        <begin position="261"/>
        <end position="290"/>
    </location>
</feature>
<accession>A0ABM5FC01</accession>
<name>A0ABM5FC01_9SAUR</name>
<feature type="region of interest" description="Disordered" evidence="2">
    <location>
        <begin position="1"/>
        <end position="26"/>
    </location>
</feature>
<dbReference type="RefSeq" id="XP_072842926.1">
    <property type="nucleotide sequence ID" value="XM_072986825.1"/>
</dbReference>
<dbReference type="Pfam" id="PF12480">
    <property type="entry name" value="GARIL_Rab2_bd"/>
    <property type="match status" value="1"/>
</dbReference>
<protein>
    <recommendedName>
        <fullName evidence="3">Golgi associated RAB2 interactor protein-like Rab2B-binding domain-containing protein</fullName>
    </recommendedName>
</protein>
<dbReference type="PANTHER" id="PTHR22574:SF14">
    <property type="entry name" value="INTEGRAL MEMBRANE PROTEIN"/>
    <property type="match status" value="1"/>
</dbReference>
<dbReference type="Proteomes" id="UP001652642">
    <property type="component" value="Chromosome 1"/>
</dbReference>
<dbReference type="PANTHER" id="PTHR22574">
    <property type="match status" value="1"/>
</dbReference>